<dbReference type="RefSeq" id="WP_107989180.1">
    <property type="nucleotide sequence ID" value="NZ_QAYG01000002.1"/>
</dbReference>
<keyword evidence="1" id="KW-0472">Membrane</keyword>
<name>A0A2T5VC41_9HYPH</name>
<comment type="caution">
    <text evidence="2">The sequence shown here is derived from an EMBL/GenBank/DDBJ whole genome shotgun (WGS) entry which is preliminary data.</text>
</comment>
<gene>
    <name evidence="2" type="ORF">C8N35_10215</name>
</gene>
<keyword evidence="1" id="KW-0812">Transmembrane</keyword>
<feature type="transmembrane region" description="Helical" evidence="1">
    <location>
        <begin position="113"/>
        <end position="130"/>
    </location>
</feature>
<dbReference type="OrthoDB" id="7843623at2"/>
<sequence>MLTLLQDFARARPPWRTILVWYLRFLAILLIGGGIIHWARIVGYVPWRGVMFVDMPVEWQVVTAYFGVLDMVAGIGLWLAASWGPVMWLLRVLSQVVMHTMFQDIFGSRPYEITFMMVTIAVYLTLTVLSERERRKE</sequence>
<keyword evidence="3" id="KW-1185">Reference proteome</keyword>
<dbReference type="InterPro" id="IPR046161">
    <property type="entry name" value="DUF6163"/>
</dbReference>
<dbReference type="Proteomes" id="UP000244081">
    <property type="component" value="Unassembled WGS sequence"/>
</dbReference>
<evidence type="ECO:0000313" key="3">
    <source>
        <dbReference type="Proteomes" id="UP000244081"/>
    </source>
</evidence>
<evidence type="ECO:0000256" key="1">
    <source>
        <dbReference type="SAM" id="Phobius"/>
    </source>
</evidence>
<accession>A0A2T5VC41</accession>
<feature type="transmembrane region" description="Helical" evidence="1">
    <location>
        <begin position="59"/>
        <end position="81"/>
    </location>
</feature>
<proteinExistence type="predicted"/>
<feature type="transmembrane region" description="Helical" evidence="1">
    <location>
        <begin position="21"/>
        <end position="39"/>
    </location>
</feature>
<dbReference type="EMBL" id="QAYG01000002">
    <property type="protein sequence ID" value="PTW61306.1"/>
    <property type="molecule type" value="Genomic_DNA"/>
</dbReference>
<evidence type="ECO:0008006" key="4">
    <source>
        <dbReference type="Google" id="ProtNLM"/>
    </source>
</evidence>
<dbReference type="AlphaFoldDB" id="A0A2T5VC41"/>
<reference evidence="2 3" key="1">
    <citation type="submission" date="2018-04" db="EMBL/GenBank/DDBJ databases">
        <title>Genomic Encyclopedia of Archaeal and Bacterial Type Strains, Phase II (KMG-II): from individual species to whole genera.</title>
        <authorList>
            <person name="Goeker M."/>
        </authorList>
    </citation>
    <scope>NUCLEOTIDE SEQUENCE [LARGE SCALE GENOMIC DNA]</scope>
    <source>
        <strain evidence="2 3">DSM 23382</strain>
    </source>
</reference>
<dbReference type="Pfam" id="PF19660">
    <property type="entry name" value="DUF6163"/>
    <property type="match status" value="1"/>
</dbReference>
<protein>
    <recommendedName>
        <fullName evidence="4">DoxX-like protein</fullName>
    </recommendedName>
</protein>
<evidence type="ECO:0000313" key="2">
    <source>
        <dbReference type="EMBL" id="PTW61306.1"/>
    </source>
</evidence>
<organism evidence="2 3">
    <name type="scientific">Breoghania corrubedonensis</name>
    <dbReference type="NCBI Taxonomy" id="665038"/>
    <lineage>
        <taxon>Bacteria</taxon>
        <taxon>Pseudomonadati</taxon>
        <taxon>Pseudomonadota</taxon>
        <taxon>Alphaproteobacteria</taxon>
        <taxon>Hyphomicrobiales</taxon>
        <taxon>Stappiaceae</taxon>
        <taxon>Breoghania</taxon>
    </lineage>
</organism>
<keyword evidence="1" id="KW-1133">Transmembrane helix</keyword>